<reference evidence="3" key="2">
    <citation type="journal article" date="2017" name="Sci. Adv.">
        <title>A tail of two voltages: Proteomic comparison of the three electric organs of the electric eel.</title>
        <authorList>
            <person name="Traeger L.L."/>
            <person name="Sabat G."/>
            <person name="Barrett-Wilt G.A."/>
            <person name="Wells G.B."/>
            <person name="Sussman M.R."/>
        </authorList>
    </citation>
    <scope>NUCLEOTIDE SEQUENCE [LARGE SCALE GENOMIC DNA]</scope>
</reference>
<proteinExistence type="predicted"/>
<dbReference type="InterPro" id="IPR000048">
    <property type="entry name" value="IQ_motif_EF-hand-BS"/>
</dbReference>
<reference evidence="3" key="1">
    <citation type="journal article" date="2014" name="Science">
        <title>Nonhuman genetics. Genomic basis for the convergent evolution of electric organs.</title>
        <authorList>
            <person name="Gallant J.R."/>
            <person name="Traeger L.L."/>
            <person name="Volkening J.D."/>
            <person name="Moffett H."/>
            <person name="Chen P.H."/>
            <person name="Novina C.D."/>
            <person name="Phillips G.N.Jr."/>
            <person name="Anand R."/>
            <person name="Wells G.B."/>
            <person name="Pinch M."/>
            <person name="Guth R."/>
            <person name="Unguez G.A."/>
            <person name="Albert J.S."/>
            <person name="Zakon H.H."/>
            <person name="Samanta M.P."/>
            <person name="Sussman M.R."/>
        </authorList>
    </citation>
    <scope>NUCLEOTIDE SEQUENCE [LARGE SCALE GENOMIC DNA]</scope>
</reference>
<dbReference type="GeneTree" id="ENSGT00940000154067"/>
<sequence length="378" mass="43897">VSQVSPLATGLGLSSLLSEEVPPESSRPERDRVVFFQRLASLYVRYTQIFRRLEEAYDQIAHPQKRRLIRGLLDATMGRVLELKNEMVEKEFSEFHYMDDVILDLKLTPEDLEIPIPRYFLSEQSKVQRDRQQMLSRILDLMATAEKPKVCRALSLEEAVKMIQVTERARQGRLRAKFMREIQRDEERQKRAKHQDLSVANTDQAAVRIQKVWKGFIQRKKTKQEREEEMIFLGMPGLSQPCPAAVLAEANKARRRARQEEHEEDFQKALVFITSSLRETEGPDMRETMKDQIRQWFIECHDATGSFPDYPEEEDGGSALIFAAKTPQQVDLIMFISLKLMEELKAEEEEEANKKTGGKEQTKDKRKGQEAEEVCAHQ</sequence>
<name>A0A4W4GWD4_ELEEL</name>
<dbReference type="PANTHER" id="PTHR14690">
    <property type="entry name" value="IQ MOTIF CONTAINING WITH AAA DOMAIN 1"/>
    <property type="match status" value="1"/>
</dbReference>
<feature type="region of interest" description="Disordered" evidence="1">
    <location>
        <begin position="346"/>
        <end position="378"/>
    </location>
</feature>
<dbReference type="PANTHER" id="PTHR14690:SF10">
    <property type="entry name" value="IQ AND AAA DOMAIN-CONTAINING PROTEIN-LIKE"/>
    <property type="match status" value="1"/>
</dbReference>
<dbReference type="SMART" id="SM00015">
    <property type="entry name" value="IQ"/>
    <property type="match status" value="1"/>
</dbReference>
<dbReference type="PROSITE" id="PS50096">
    <property type="entry name" value="IQ"/>
    <property type="match status" value="1"/>
</dbReference>
<organism evidence="2 3">
    <name type="scientific">Electrophorus electricus</name>
    <name type="common">Electric eel</name>
    <name type="synonym">Gymnotus electricus</name>
    <dbReference type="NCBI Taxonomy" id="8005"/>
    <lineage>
        <taxon>Eukaryota</taxon>
        <taxon>Metazoa</taxon>
        <taxon>Chordata</taxon>
        <taxon>Craniata</taxon>
        <taxon>Vertebrata</taxon>
        <taxon>Euteleostomi</taxon>
        <taxon>Actinopterygii</taxon>
        <taxon>Neopterygii</taxon>
        <taxon>Teleostei</taxon>
        <taxon>Ostariophysi</taxon>
        <taxon>Gymnotiformes</taxon>
        <taxon>Gymnotoidei</taxon>
        <taxon>Gymnotidae</taxon>
        <taxon>Electrophorus</taxon>
    </lineage>
</organism>
<dbReference type="Proteomes" id="UP000314983">
    <property type="component" value="Chromosome 23"/>
</dbReference>
<protein>
    <recommendedName>
        <fullName evidence="4">IQ motif containing with AAA domain 1</fullName>
    </recommendedName>
</protein>
<dbReference type="InterPro" id="IPR052267">
    <property type="entry name" value="N-DRC_Component"/>
</dbReference>
<evidence type="ECO:0000313" key="3">
    <source>
        <dbReference type="Proteomes" id="UP000314983"/>
    </source>
</evidence>
<evidence type="ECO:0008006" key="4">
    <source>
        <dbReference type="Google" id="ProtNLM"/>
    </source>
</evidence>
<dbReference type="Ensembl" id="ENSEEET00000041000.2">
    <property type="protein sequence ID" value="ENSEEEP00000040536.2"/>
    <property type="gene ID" value="ENSEEEG00000019201.2"/>
</dbReference>
<reference evidence="2" key="3">
    <citation type="submission" date="2020-05" db="EMBL/GenBank/DDBJ databases">
        <title>Electrophorus electricus (electric eel) genome, fEleEle1, primary haplotype.</title>
        <authorList>
            <person name="Myers G."/>
            <person name="Meyer A."/>
            <person name="Fedrigo O."/>
            <person name="Formenti G."/>
            <person name="Rhie A."/>
            <person name="Tracey A."/>
            <person name="Sims Y."/>
            <person name="Jarvis E.D."/>
        </authorList>
    </citation>
    <scope>NUCLEOTIDE SEQUENCE [LARGE SCALE GENOMIC DNA]</scope>
</reference>
<keyword evidence="3" id="KW-1185">Reference proteome</keyword>
<accession>A0A4W4GWD4</accession>
<reference evidence="2" key="5">
    <citation type="submission" date="2025-09" db="UniProtKB">
        <authorList>
            <consortium name="Ensembl"/>
        </authorList>
    </citation>
    <scope>IDENTIFICATION</scope>
</reference>
<dbReference type="AlphaFoldDB" id="A0A4W4GWD4"/>
<reference evidence="2" key="4">
    <citation type="submission" date="2025-08" db="UniProtKB">
        <authorList>
            <consortium name="Ensembl"/>
        </authorList>
    </citation>
    <scope>IDENTIFICATION</scope>
</reference>
<gene>
    <name evidence="2" type="primary">IQCA1</name>
</gene>
<evidence type="ECO:0000256" key="1">
    <source>
        <dbReference type="SAM" id="MobiDB-lite"/>
    </source>
</evidence>
<evidence type="ECO:0000313" key="2">
    <source>
        <dbReference type="Ensembl" id="ENSEEEP00000040536.2"/>
    </source>
</evidence>
<feature type="compositionally biased region" description="Basic and acidic residues" evidence="1">
    <location>
        <begin position="352"/>
        <end position="378"/>
    </location>
</feature>